<dbReference type="GeneID" id="62206376"/>
<feature type="compositionally biased region" description="Polar residues" evidence="6">
    <location>
        <begin position="301"/>
        <end position="315"/>
    </location>
</feature>
<comment type="caution">
    <text evidence="9">The sequence shown here is derived from an EMBL/GenBank/DDBJ whole genome shotgun (WGS) entry which is preliminary data.</text>
</comment>
<keyword evidence="3" id="KW-0285">Flavoprotein</keyword>
<feature type="compositionally biased region" description="Acidic residues" evidence="6">
    <location>
        <begin position="673"/>
        <end position="688"/>
    </location>
</feature>
<comment type="cofactor">
    <cofactor evidence="1">
        <name>FAD</name>
        <dbReference type="ChEBI" id="CHEBI:57692"/>
    </cofactor>
</comment>
<reference evidence="9" key="1">
    <citation type="submission" date="2020-01" db="EMBL/GenBank/DDBJ databases">
        <authorList>
            <person name="Feng Z.H.Z."/>
        </authorList>
    </citation>
    <scope>NUCLEOTIDE SEQUENCE</scope>
    <source>
        <strain evidence="9">CBS107.38</strain>
    </source>
</reference>
<comment type="similarity">
    <text evidence="2">Belongs to the MSOX/MTOX family.</text>
</comment>
<feature type="region of interest" description="Disordered" evidence="6">
    <location>
        <begin position="1160"/>
        <end position="1323"/>
    </location>
</feature>
<organism evidence="9 10">
    <name type="scientific">Alternaria burnsii</name>
    <dbReference type="NCBI Taxonomy" id="1187904"/>
    <lineage>
        <taxon>Eukaryota</taxon>
        <taxon>Fungi</taxon>
        <taxon>Dikarya</taxon>
        <taxon>Ascomycota</taxon>
        <taxon>Pezizomycotina</taxon>
        <taxon>Dothideomycetes</taxon>
        <taxon>Pleosporomycetidae</taxon>
        <taxon>Pleosporales</taxon>
        <taxon>Pleosporineae</taxon>
        <taxon>Pleosporaceae</taxon>
        <taxon>Alternaria</taxon>
        <taxon>Alternaria sect. Alternaria</taxon>
    </lineage>
</organism>
<dbReference type="InterPro" id="IPR036188">
    <property type="entry name" value="FAD/NAD-bd_sf"/>
</dbReference>
<feature type="compositionally biased region" description="Polar residues" evidence="6">
    <location>
        <begin position="1185"/>
        <end position="1218"/>
    </location>
</feature>
<reference evidence="9" key="2">
    <citation type="submission" date="2020-08" db="EMBL/GenBank/DDBJ databases">
        <title>Draft Genome Sequence of Cumin Blight Pathogen Alternaria burnsii.</title>
        <authorList>
            <person name="Feng Z."/>
        </authorList>
    </citation>
    <scope>NUCLEOTIDE SEQUENCE</scope>
    <source>
        <strain evidence="9">CBS107.38</strain>
    </source>
</reference>
<evidence type="ECO:0000256" key="5">
    <source>
        <dbReference type="ARBA" id="ARBA00023002"/>
    </source>
</evidence>
<dbReference type="PANTHER" id="PTHR10961">
    <property type="entry name" value="PEROXISOMAL SARCOSINE OXIDASE"/>
    <property type="match status" value="1"/>
</dbReference>
<feature type="compositionally biased region" description="Polar residues" evidence="6">
    <location>
        <begin position="830"/>
        <end position="846"/>
    </location>
</feature>
<dbReference type="SUPFAM" id="SSF51905">
    <property type="entry name" value="FAD/NAD(P)-binding domain"/>
    <property type="match status" value="1"/>
</dbReference>
<evidence type="ECO:0000256" key="3">
    <source>
        <dbReference type="ARBA" id="ARBA00022630"/>
    </source>
</evidence>
<evidence type="ECO:0000256" key="1">
    <source>
        <dbReference type="ARBA" id="ARBA00001974"/>
    </source>
</evidence>
<dbReference type="Gene3D" id="3.30.9.10">
    <property type="entry name" value="D-Amino Acid Oxidase, subunit A, domain 2"/>
    <property type="match status" value="1"/>
</dbReference>
<keyword evidence="10" id="KW-1185">Reference proteome</keyword>
<evidence type="ECO:0000256" key="6">
    <source>
        <dbReference type="SAM" id="MobiDB-lite"/>
    </source>
</evidence>
<dbReference type="Pfam" id="PF01266">
    <property type="entry name" value="DAO"/>
    <property type="match status" value="1"/>
</dbReference>
<feature type="compositionally biased region" description="Basic residues" evidence="6">
    <location>
        <begin position="572"/>
        <end position="589"/>
    </location>
</feature>
<dbReference type="GO" id="GO:0008115">
    <property type="term" value="F:sarcosine oxidase activity"/>
    <property type="evidence" value="ECO:0007669"/>
    <property type="project" value="TreeGrafter"/>
</dbReference>
<name>A0A8H7B2S3_9PLEO</name>
<evidence type="ECO:0000313" key="9">
    <source>
        <dbReference type="EMBL" id="KAF7673536.1"/>
    </source>
</evidence>
<feature type="domain" description="FAD dependent oxidoreductase" evidence="8">
    <location>
        <begin position="7"/>
        <end position="392"/>
    </location>
</feature>
<dbReference type="Gene3D" id="3.50.50.60">
    <property type="entry name" value="FAD/NAD(P)-binding domain"/>
    <property type="match status" value="1"/>
</dbReference>
<dbReference type="RefSeq" id="XP_038783863.1">
    <property type="nucleotide sequence ID" value="XM_038933198.1"/>
</dbReference>
<dbReference type="EMBL" id="JAAABM010000012">
    <property type="protein sequence ID" value="KAF7673536.1"/>
    <property type="molecule type" value="Genomic_DNA"/>
</dbReference>
<feature type="compositionally biased region" description="Polar residues" evidence="6">
    <location>
        <begin position="1227"/>
        <end position="1250"/>
    </location>
</feature>
<evidence type="ECO:0000256" key="2">
    <source>
        <dbReference type="ARBA" id="ARBA00010989"/>
    </source>
</evidence>
<feature type="compositionally biased region" description="Acidic residues" evidence="6">
    <location>
        <begin position="898"/>
        <end position="911"/>
    </location>
</feature>
<evidence type="ECO:0000256" key="7">
    <source>
        <dbReference type="SAM" id="Phobius"/>
    </source>
</evidence>
<dbReference type="Proteomes" id="UP000596902">
    <property type="component" value="Unassembled WGS sequence"/>
</dbReference>
<feature type="compositionally biased region" description="Basic and acidic residues" evidence="6">
    <location>
        <begin position="622"/>
        <end position="637"/>
    </location>
</feature>
<dbReference type="GO" id="GO:0051698">
    <property type="term" value="F:saccharopine oxidase activity"/>
    <property type="evidence" value="ECO:0007669"/>
    <property type="project" value="TreeGrafter"/>
</dbReference>
<dbReference type="PANTHER" id="PTHR10961:SF37">
    <property type="entry name" value="FAD DEPENDENT OXIDOREDUCTASE DOMAIN-CONTAINING PROTEIN"/>
    <property type="match status" value="1"/>
</dbReference>
<accession>A0A8H7B2S3</accession>
<dbReference type="InterPro" id="IPR045170">
    <property type="entry name" value="MTOX"/>
</dbReference>
<feature type="compositionally biased region" description="Polar residues" evidence="6">
    <location>
        <begin position="990"/>
        <end position="1001"/>
    </location>
</feature>
<feature type="region of interest" description="Disordered" evidence="6">
    <location>
        <begin position="297"/>
        <end position="321"/>
    </location>
</feature>
<keyword evidence="4" id="KW-0274">FAD</keyword>
<evidence type="ECO:0000256" key="4">
    <source>
        <dbReference type="ARBA" id="ARBA00022827"/>
    </source>
</evidence>
<evidence type="ECO:0000313" key="10">
    <source>
        <dbReference type="Proteomes" id="UP000596902"/>
    </source>
</evidence>
<keyword evidence="7" id="KW-1133">Transmembrane helix</keyword>
<dbReference type="GO" id="GO:0050660">
    <property type="term" value="F:flavin adenine dinucleotide binding"/>
    <property type="evidence" value="ECO:0007669"/>
    <property type="project" value="InterPro"/>
</dbReference>
<proteinExistence type="inferred from homology"/>
<keyword evidence="5" id="KW-0560">Oxidoreductase</keyword>
<feature type="compositionally biased region" description="Polar residues" evidence="6">
    <location>
        <begin position="1283"/>
        <end position="1299"/>
    </location>
</feature>
<dbReference type="InterPro" id="IPR006076">
    <property type="entry name" value="FAD-dep_OxRdtase"/>
</dbReference>
<keyword evidence="7" id="KW-0812">Transmembrane</keyword>
<feature type="compositionally biased region" description="Acidic residues" evidence="6">
    <location>
        <begin position="509"/>
        <end position="524"/>
    </location>
</feature>
<feature type="region of interest" description="Disordered" evidence="6">
    <location>
        <begin position="504"/>
        <end position="1148"/>
    </location>
</feature>
<feature type="compositionally biased region" description="Acidic residues" evidence="6">
    <location>
        <begin position="1313"/>
        <end position="1323"/>
    </location>
</feature>
<sequence length="1323" mass="146477">MSSQPSYLIIGAGVFGVSTAYHLIKKYPEASVHLVDRTPYPCQLAASWDWNKVVRADYGDLFYMEKALEAIQLWREDPLFKPFYYQSGIIKINNSDLGRNTLENYKKLGVKVNAKIVSPDRFKEEYGSFFEHTDFSEAKDVFVNEDSGWAEAAKALTAYTDAAINSGVKYTAKEIDVLTFGTDGGCTGVLTKDGTNITADRVVLATGAGTAKLLADSAPSRKELQVNGRLVAGAVITGIVNLDPKNGQQYTKIPVTVHGVPPTRGEVMPLTAPLSEREPYTVKFCRDEAYKNTIKHEASGQEFSSPPSEPNQAQRRPNEGLKKRLDLVKDGILGEPGKEVKFDEHRVCWDAVTPTQDFIITPQPHCQGLYLATGGSFHGWKFMPTIGRYVVAMLDGTLDPSLAKRWAWDRENNGGGAHSHLLPNIEMRDLHQLPYLIDTPLTMTPRTRSSNRDADYKVYYSKKVPQQVQFPHKRKIVRRPSSPVRDDAKRQMIFLPEKMKARNIPVVADSDEDSDEGLEEDLEDGGVPIEPQVKEEEEQPSARKTKGRSKKRSSDVLPQGSDGDKGPVGPTSKRRRTVVSPKNHRRSKRVAIDADDANDATAIKTNRERTLRRQSTMTQLVDGRKPLPDSEGPEFKPVKQSSRLSWGRGKSENDRKQRTLTQMIPRMRAQELMSDEDLDEASSDDEAEQRDSQTYGDAVAQRLAQQGLHRIEGNSVKGQEAADNIVGDIQQDSEDQYIKKEPTADSQDTPDVVVQSVEDEMGEDCEDSYKPTQFIEAPVTRTTRATRHGNSPRATATGDASYGPQKQHKTRKARFSLLSTPEKRRVRVIPSSQSPADSPLSTQVSPQKLHRSPLKACSSNPILAPDTPSKRKQVTFKMPSKTPIPPPTLRKFESTIQDSEDEDEGLIEEDLPTNKHRKDEGARSFSSRPETASGKLIGADTQAMLNQIDQACADADEEDVMGESRSSQELDDLPALRGHNQPSPELGEPNKSSTGRSSSHSMEPVTVKQELEYDDDVDEDEDATILPTTQSNLPNDESRIASDITTSTEGGLPQETEQLRSTPPVLEGYPQYTCPSTPMVINDDSSWEEPYTSPNPTPPQSSRRQLPPPPSTSIQPSADLDDPAIQVPRSPEHETQESHSSKAEQQLQNEWFSYSQYVHARPPESSSVRAAPDALSYNATPRLPHQTQTTAPPSRQHQPSAYHPSQATTVDEITQRTHTTPRHKRTQQFGSTHTTPHRIPSSQPALFSSPNKPPPLFIPSSFPSPEKAWGSSSPLLDGGVGMTQATGVGSGWGKSSQWASLEDFSIPAMPPGVDEEQEEEEDE</sequence>
<feature type="transmembrane region" description="Helical" evidence="7">
    <location>
        <begin position="7"/>
        <end position="24"/>
    </location>
</feature>
<feature type="compositionally biased region" description="Polar residues" evidence="6">
    <location>
        <begin position="1026"/>
        <end position="1035"/>
    </location>
</feature>
<feature type="compositionally biased region" description="Acidic residues" evidence="6">
    <location>
        <begin position="1012"/>
        <end position="1023"/>
    </location>
</feature>
<evidence type="ECO:0000259" key="8">
    <source>
        <dbReference type="Pfam" id="PF01266"/>
    </source>
</evidence>
<protein>
    <recommendedName>
        <fullName evidence="8">FAD dependent oxidoreductase domain-containing protein</fullName>
    </recommendedName>
</protein>
<feature type="compositionally biased region" description="Basic and acidic residues" evidence="6">
    <location>
        <begin position="1130"/>
        <end position="1142"/>
    </location>
</feature>
<gene>
    <name evidence="9" type="ORF">GT037_008151</name>
</gene>
<keyword evidence="7" id="KW-0472">Membrane</keyword>
<feature type="compositionally biased region" description="Polar residues" evidence="6">
    <location>
        <begin position="1043"/>
        <end position="1061"/>
    </location>
</feature>
<feature type="compositionally biased region" description="Acidic residues" evidence="6">
    <location>
        <begin position="757"/>
        <end position="766"/>
    </location>
</feature>
<feature type="compositionally biased region" description="Polar residues" evidence="6">
    <location>
        <begin position="780"/>
        <end position="794"/>
    </location>
</feature>